<keyword evidence="3" id="KW-1185">Reference proteome</keyword>
<protein>
    <submittedName>
        <fullName evidence="2">Uncharacterized protein</fullName>
    </submittedName>
</protein>
<reference evidence="3" key="1">
    <citation type="submission" date="2013-01" db="EMBL/GenBank/DDBJ databases">
        <title>Draft Genome Sequence of a Mulberry Tree, Morus notabilis C.K. Schneid.</title>
        <authorList>
            <person name="He N."/>
            <person name="Zhao S."/>
        </authorList>
    </citation>
    <scope>NUCLEOTIDE SEQUENCE</scope>
</reference>
<dbReference type="AlphaFoldDB" id="W9QT26"/>
<gene>
    <name evidence="2" type="ORF">L484_004078</name>
</gene>
<name>W9QT26_9ROSA</name>
<proteinExistence type="predicted"/>
<evidence type="ECO:0000256" key="1">
    <source>
        <dbReference type="SAM" id="MobiDB-lite"/>
    </source>
</evidence>
<evidence type="ECO:0000313" key="2">
    <source>
        <dbReference type="EMBL" id="EXB37819.1"/>
    </source>
</evidence>
<dbReference type="EMBL" id="KE343661">
    <property type="protein sequence ID" value="EXB37819.1"/>
    <property type="molecule type" value="Genomic_DNA"/>
</dbReference>
<feature type="compositionally biased region" description="Basic and acidic residues" evidence="1">
    <location>
        <begin position="1"/>
        <end position="13"/>
    </location>
</feature>
<feature type="region of interest" description="Disordered" evidence="1">
    <location>
        <begin position="1"/>
        <end position="22"/>
    </location>
</feature>
<sequence length="60" mass="6888">MEKAPPRNVDASRKSWTPPQPELLRSMSMPRLSMVRIMWGLLCLAVQESILFAQRQGFSN</sequence>
<evidence type="ECO:0000313" key="3">
    <source>
        <dbReference type="Proteomes" id="UP000030645"/>
    </source>
</evidence>
<dbReference type="Proteomes" id="UP000030645">
    <property type="component" value="Unassembled WGS sequence"/>
</dbReference>
<organism evidence="2 3">
    <name type="scientific">Morus notabilis</name>
    <dbReference type="NCBI Taxonomy" id="981085"/>
    <lineage>
        <taxon>Eukaryota</taxon>
        <taxon>Viridiplantae</taxon>
        <taxon>Streptophyta</taxon>
        <taxon>Embryophyta</taxon>
        <taxon>Tracheophyta</taxon>
        <taxon>Spermatophyta</taxon>
        <taxon>Magnoliopsida</taxon>
        <taxon>eudicotyledons</taxon>
        <taxon>Gunneridae</taxon>
        <taxon>Pentapetalae</taxon>
        <taxon>rosids</taxon>
        <taxon>fabids</taxon>
        <taxon>Rosales</taxon>
        <taxon>Moraceae</taxon>
        <taxon>Moreae</taxon>
        <taxon>Morus</taxon>
    </lineage>
</organism>
<accession>W9QT26</accession>